<reference evidence="1 2" key="1">
    <citation type="submission" date="2021-11" db="EMBL/GenBank/DDBJ databases">
        <title>Comparative genomics of bee honey and flower isolates.</title>
        <authorList>
            <person name="Bechtner J.D."/>
            <person name="Gallus M.K."/>
            <person name="Ehrmann M."/>
        </authorList>
    </citation>
    <scope>NUCLEOTIDE SEQUENCE [LARGE SCALE GENOMIC DNA]</scope>
    <source>
        <strain evidence="1 2">M161</strain>
    </source>
</reference>
<proteinExistence type="predicted"/>
<evidence type="ECO:0000313" key="2">
    <source>
        <dbReference type="Proteomes" id="UP001522905"/>
    </source>
</evidence>
<keyword evidence="2" id="KW-1185">Reference proteome</keyword>
<dbReference type="EMBL" id="JAJIAO010000002">
    <property type="protein sequence ID" value="MCK8624456.1"/>
    <property type="molecule type" value="Genomic_DNA"/>
</dbReference>
<protein>
    <submittedName>
        <fullName evidence="1">Uncharacterized protein</fullName>
    </submittedName>
</protein>
<dbReference type="RefSeq" id="WP_220728396.1">
    <property type="nucleotide sequence ID" value="NZ_BPLL01000011.1"/>
</dbReference>
<comment type="caution">
    <text evidence="1">The sequence shown here is derived from an EMBL/GenBank/DDBJ whole genome shotgun (WGS) entry which is preliminary data.</text>
</comment>
<dbReference type="Proteomes" id="UP001522905">
    <property type="component" value="Unassembled WGS sequence"/>
</dbReference>
<accession>A0ABT0I0U5</accession>
<evidence type="ECO:0000313" key="1">
    <source>
        <dbReference type="EMBL" id="MCK8624456.1"/>
    </source>
</evidence>
<gene>
    <name evidence="1" type="ORF">LNP07_02900</name>
</gene>
<name>A0ABT0I0U5_9LACO</name>
<organism evidence="1 2">
    <name type="scientific">Apilactobacillus xinyiensis</name>
    <dbReference type="NCBI Taxonomy" id="2841032"/>
    <lineage>
        <taxon>Bacteria</taxon>
        <taxon>Bacillati</taxon>
        <taxon>Bacillota</taxon>
        <taxon>Bacilli</taxon>
        <taxon>Lactobacillales</taxon>
        <taxon>Lactobacillaceae</taxon>
        <taxon>Apilactobacillus</taxon>
    </lineage>
</organism>
<sequence>MTDKSWFDEEVDKLKKDETSFTNRALLEHTKCLIREQDKRIQQLQDELDGRTWSPDKW</sequence>